<feature type="domain" description="ABC transmembrane type-1" evidence="7">
    <location>
        <begin position="35"/>
        <end position="327"/>
    </location>
</feature>
<feature type="transmembrane region" description="Helical" evidence="6">
    <location>
        <begin position="190"/>
        <end position="209"/>
    </location>
</feature>
<evidence type="ECO:0000256" key="3">
    <source>
        <dbReference type="ARBA" id="ARBA00022989"/>
    </source>
</evidence>
<dbReference type="PANTHER" id="PTHR43394">
    <property type="entry name" value="ATP-DEPENDENT PERMEASE MDL1, MITOCHONDRIAL"/>
    <property type="match status" value="1"/>
</dbReference>
<evidence type="ECO:0000313" key="8">
    <source>
        <dbReference type="EMBL" id="GAA5041243.1"/>
    </source>
</evidence>
<dbReference type="EMBL" id="BAABKX010000001">
    <property type="protein sequence ID" value="GAA5041243.1"/>
    <property type="molecule type" value="Genomic_DNA"/>
</dbReference>
<evidence type="ECO:0000256" key="1">
    <source>
        <dbReference type="ARBA" id="ARBA00004141"/>
    </source>
</evidence>
<dbReference type="Proteomes" id="UP001501729">
    <property type="component" value="Unassembled WGS sequence"/>
</dbReference>
<dbReference type="CDD" id="cd18565">
    <property type="entry name" value="ABC_6TM_exporter_like"/>
    <property type="match status" value="1"/>
</dbReference>
<dbReference type="GO" id="GO:0005524">
    <property type="term" value="F:ATP binding"/>
    <property type="evidence" value="ECO:0007669"/>
    <property type="project" value="InterPro"/>
</dbReference>
<dbReference type="PANTHER" id="PTHR43394:SF1">
    <property type="entry name" value="ATP-BINDING CASSETTE SUB-FAMILY B MEMBER 10, MITOCHONDRIAL"/>
    <property type="match status" value="1"/>
</dbReference>
<evidence type="ECO:0000259" key="7">
    <source>
        <dbReference type="PROSITE" id="PS50929"/>
    </source>
</evidence>
<name>A0AAV3UBW1_9EURY</name>
<organism evidence="8 9">
    <name type="scientific">Haladaptatus pallidirubidus</name>
    <dbReference type="NCBI Taxonomy" id="1008152"/>
    <lineage>
        <taxon>Archaea</taxon>
        <taxon>Methanobacteriati</taxon>
        <taxon>Methanobacteriota</taxon>
        <taxon>Stenosarchaea group</taxon>
        <taxon>Halobacteria</taxon>
        <taxon>Halobacteriales</taxon>
        <taxon>Haladaptataceae</taxon>
        <taxon>Haladaptatus</taxon>
    </lineage>
</organism>
<dbReference type="InterPro" id="IPR036640">
    <property type="entry name" value="ABC1_TM_sf"/>
</dbReference>
<keyword evidence="4 6" id="KW-0472">Membrane</keyword>
<keyword evidence="2 6" id="KW-0812">Transmembrane</keyword>
<protein>
    <recommendedName>
        <fullName evidence="7">ABC transmembrane type-1 domain-containing protein</fullName>
    </recommendedName>
</protein>
<keyword evidence="9" id="KW-1185">Reference proteome</keyword>
<feature type="transmembrane region" description="Helical" evidence="6">
    <location>
        <begin position="165"/>
        <end position="184"/>
    </location>
</feature>
<dbReference type="PROSITE" id="PS50929">
    <property type="entry name" value="ABC_TM1F"/>
    <property type="match status" value="1"/>
</dbReference>
<sequence>MADDEVDPDELGESVERPMFRLFAEYGDDHLRWFIVGILTSISARFLALVPPVVLGVALDAVFYGEKAYSLPLLPEAWIPQTTMGQFWFSIQIMAISMVLAAFSNFALASSLNLFSHRVKHEVRTETYQWMQRLDMEFFDDHKTGELMSILNNDTNRLELFLDNMMGSAIQLFVLIIGIGWVLFSINEQLALVTLSIIPIAALFTWWFMRRIEAFYADIRSSVGDLNTRLENNLAGVEVIKTAGTEEFEDERVRNASYKYFRRDWKALRMNFIYRPGLQLLTSIAFIATFIVGGLWYLTEPPLGFSGDLSVGQLVTFLLLTQRMVEPPHADERSRGSVRGREGFCTPDFRSHVDSAQHHQRAGRERTRFRRRPS</sequence>
<dbReference type="Gene3D" id="1.20.1560.10">
    <property type="entry name" value="ABC transporter type 1, transmembrane domain"/>
    <property type="match status" value="1"/>
</dbReference>
<evidence type="ECO:0000256" key="6">
    <source>
        <dbReference type="SAM" id="Phobius"/>
    </source>
</evidence>
<dbReference type="AlphaFoldDB" id="A0AAV3UBW1"/>
<proteinExistence type="predicted"/>
<feature type="region of interest" description="Disordered" evidence="5">
    <location>
        <begin position="348"/>
        <end position="374"/>
    </location>
</feature>
<keyword evidence="3 6" id="KW-1133">Transmembrane helix</keyword>
<dbReference type="SUPFAM" id="SSF90123">
    <property type="entry name" value="ABC transporter transmembrane region"/>
    <property type="match status" value="1"/>
</dbReference>
<gene>
    <name evidence="8" type="ORF">GCM10025751_03210</name>
</gene>
<dbReference type="InterPro" id="IPR011527">
    <property type="entry name" value="ABC1_TM_dom"/>
</dbReference>
<dbReference type="InterPro" id="IPR039421">
    <property type="entry name" value="Type_1_exporter"/>
</dbReference>
<dbReference type="GO" id="GO:0015421">
    <property type="term" value="F:ABC-type oligopeptide transporter activity"/>
    <property type="evidence" value="ECO:0007669"/>
    <property type="project" value="TreeGrafter"/>
</dbReference>
<evidence type="ECO:0000313" key="9">
    <source>
        <dbReference type="Proteomes" id="UP001501729"/>
    </source>
</evidence>
<dbReference type="GO" id="GO:0016020">
    <property type="term" value="C:membrane"/>
    <property type="evidence" value="ECO:0007669"/>
    <property type="project" value="UniProtKB-SubCell"/>
</dbReference>
<feature type="transmembrane region" description="Helical" evidence="6">
    <location>
        <begin position="272"/>
        <end position="297"/>
    </location>
</feature>
<accession>A0AAV3UBW1</accession>
<dbReference type="Pfam" id="PF00664">
    <property type="entry name" value="ABC_membrane"/>
    <property type="match status" value="1"/>
</dbReference>
<feature type="compositionally biased region" description="Basic and acidic residues" evidence="5">
    <location>
        <begin position="349"/>
        <end position="366"/>
    </location>
</feature>
<evidence type="ECO:0000256" key="2">
    <source>
        <dbReference type="ARBA" id="ARBA00022692"/>
    </source>
</evidence>
<evidence type="ECO:0000256" key="4">
    <source>
        <dbReference type="ARBA" id="ARBA00023136"/>
    </source>
</evidence>
<reference evidence="8 9" key="1">
    <citation type="journal article" date="2019" name="Int. J. Syst. Evol. Microbiol.">
        <title>The Global Catalogue of Microorganisms (GCM) 10K type strain sequencing project: providing services to taxonomists for standard genome sequencing and annotation.</title>
        <authorList>
            <consortium name="The Broad Institute Genomics Platform"/>
            <consortium name="The Broad Institute Genome Sequencing Center for Infectious Disease"/>
            <person name="Wu L."/>
            <person name="Ma J."/>
        </authorList>
    </citation>
    <scope>NUCLEOTIDE SEQUENCE [LARGE SCALE GENOMIC DNA]</scope>
    <source>
        <strain evidence="8 9">JCM 17504</strain>
    </source>
</reference>
<feature type="transmembrane region" description="Helical" evidence="6">
    <location>
        <begin position="85"/>
        <end position="108"/>
    </location>
</feature>
<evidence type="ECO:0000256" key="5">
    <source>
        <dbReference type="SAM" id="MobiDB-lite"/>
    </source>
</evidence>
<comment type="subcellular location">
    <subcellularLocation>
        <location evidence="1">Membrane</location>
        <topology evidence="1">Multi-pass membrane protein</topology>
    </subcellularLocation>
</comment>
<comment type="caution">
    <text evidence="8">The sequence shown here is derived from an EMBL/GenBank/DDBJ whole genome shotgun (WGS) entry which is preliminary data.</text>
</comment>